<dbReference type="Pfam" id="PF08513">
    <property type="entry name" value="LisH"/>
    <property type="match status" value="1"/>
</dbReference>
<evidence type="ECO:0000256" key="5">
    <source>
        <dbReference type="PROSITE-ProRule" id="PRU00221"/>
    </source>
</evidence>
<dbReference type="Gene3D" id="2.130.10.10">
    <property type="entry name" value="YVTN repeat-like/Quinoprotein amine dehydrogenase"/>
    <property type="match status" value="1"/>
</dbReference>
<evidence type="ECO:0000256" key="3">
    <source>
        <dbReference type="ARBA" id="ARBA00022737"/>
    </source>
</evidence>
<dbReference type="SUPFAM" id="SSF50978">
    <property type="entry name" value="WD40 repeat-like"/>
    <property type="match status" value="1"/>
</dbReference>
<keyword evidence="4" id="KW-0539">Nucleus</keyword>
<comment type="caution">
    <text evidence="7">The sequence shown here is derived from an EMBL/GenBank/DDBJ whole genome shotgun (WGS) entry which is preliminary data.</text>
</comment>
<dbReference type="InterPro" id="IPR015943">
    <property type="entry name" value="WD40/YVTN_repeat-like_dom_sf"/>
</dbReference>
<name>A0A1Y2HYH3_9FUNG</name>
<keyword evidence="2 5" id="KW-0853">WD repeat</keyword>
<keyword evidence="3" id="KW-0677">Repeat</keyword>
<dbReference type="Proteomes" id="UP000193411">
    <property type="component" value="Unassembled WGS sequence"/>
</dbReference>
<dbReference type="GO" id="GO:0003714">
    <property type="term" value="F:transcription corepressor activity"/>
    <property type="evidence" value="ECO:0007669"/>
    <property type="project" value="InterPro"/>
</dbReference>
<evidence type="ECO:0000256" key="4">
    <source>
        <dbReference type="ARBA" id="ARBA00023242"/>
    </source>
</evidence>
<dbReference type="OrthoDB" id="1367865at2759"/>
<dbReference type="PROSITE" id="PS50896">
    <property type="entry name" value="LISH"/>
    <property type="match status" value="1"/>
</dbReference>
<dbReference type="PANTHER" id="PTHR22846">
    <property type="entry name" value="WD40 REPEAT PROTEIN"/>
    <property type="match status" value="1"/>
</dbReference>
<feature type="repeat" description="WD" evidence="5">
    <location>
        <begin position="486"/>
        <end position="531"/>
    </location>
</feature>
<evidence type="ECO:0000313" key="8">
    <source>
        <dbReference type="Proteomes" id="UP000193411"/>
    </source>
</evidence>
<dbReference type="InterPro" id="IPR001680">
    <property type="entry name" value="WD40_rpt"/>
</dbReference>
<dbReference type="PANTHER" id="PTHR22846:SF2">
    <property type="entry name" value="F-BOX-LIKE_WD REPEAT-CONTAINING PROTEIN EBI"/>
    <property type="match status" value="1"/>
</dbReference>
<protein>
    <submittedName>
        <fullName evidence="7">WD40-repeat-containing domain protein</fullName>
    </submittedName>
</protein>
<evidence type="ECO:0000256" key="1">
    <source>
        <dbReference type="ARBA" id="ARBA00004123"/>
    </source>
</evidence>
<dbReference type="InterPro" id="IPR006594">
    <property type="entry name" value="LisH"/>
</dbReference>
<dbReference type="GO" id="GO:0006357">
    <property type="term" value="P:regulation of transcription by RNA polymerase II"/>
    <property type="evidence" value="ECO:0007669"/>
    <property type="project" value="TreeGrafter"/>
</dbReference>
<dbReference type="AlphaFoldDB" id="A0A1Y2HYH3"/>
<evidence type="ECO:0000313" key="7">
    <source>
        <dbReference type="EMBL" id="ORZ39656.1"/>
    </source>
</evidence>
<dbReference type="EMBL" id="MCFL01000005">
    <property type="protein sequence ID" value="ORZ39656.1"/>
    <property type="molecule type" value="Genomic_DNA"/>
</dbReference>
<feature type="repeat" description="WD" evidence="5">
    <location>
        <begin position="436"/>
        <end position="468"/>
    </location>
</feature>
<feature type="repeat" description="WD" evidence="5">
    <location>
        <begin position="532"/>
        <end position="563"/>
    </location>
</feature>
<dbReference type="CDD" id="cd00200">
    <property type="entry name" value="WD40"/>
    <property type="match status" value="1"/>
</dbReference>
<comment type="subcellular location">
    <subcellularLocation>
        <location evidence="1">Nucleus</location>
    </subcellularLocation>
</comment>
<feature type="compositionally biased region" description="Low complexity" evidence="6">
    <location>
        <begin position="263"/>
        <end position="283"/>
    </location>
</feature>
<dbReference type="InterPro" id="IPR036322">
    <property type="entry name" value="WD40_repeat_dom_sf"/>
</dbReference>
<evidence type="ECO:0000256" key="2">
    <source>
        <dbReference type="ARBA" id="ARBA00022574"/>
    </source>
</evidence>
<dbReference type="PROSITE" id="PS50082">
    <property type="entry name" value="WD_REPEATS_2"/>
    <property type="match status" value="3"/>
</dbReference>
<dbReference type="GO" id="GO:0000118">
    <property type="term" value="C:histone deacetylase complex"/>
    <property type="evidence" value="ECO:0007669"/>
    <property type="project" value="TreeGrafter"/>
</dbReference>
<evidence type="ECO:0000256" key="6">
    <source>
        <dbReference type="SAM" id="MobiDB-lite"/>
    </source>
</evidence>
<feature type="compositionally biased region" description="Basic residues" evidence="6">
    <location>
        <begin position="129"/>
        <end position="145"/>
    </location>
</feature>
<reference evidence="7 8" key="1">
    <citation type="submission" date="2016-07" db="EMBL/GenBank/DDBJ databases">
        <title>Pervasive Adenine N6-methylation of Active Genes in Fungi.</title>
        <authorList>
            <consortium name="DOE Joint Genome Institute"/>
            <person name="Mondo S.J."/>
            <person name="Dannebaum R.O."/>
            <person name="Kuo R.C."/>
            <person name="Labutti K."/>
            <person name="Haridas S."/>
            <person name="Kuo A."/>
            <person name="Salamov A."/>
            <person name="Ahrendt S.R."/>
            <person name="Lipzen A."/>
            <person name="Sullivan W."/>
            <person name="Andreopoulos W.B."/>
            <person name="Clum A."/>
            <person name="Lindquist E."/>
            <person name="Daum C."/>
            <person name="Ramamoorthy G.K."/>
            <person name="Gryganskyi A."/>
            <person name="Culley D."/>
            <person name="Magnuson J.K."/>
            <person name="James T.Y."/>
            <person name="O'Malley M.A."/>
            <person name="Stajich J.E."/>
            <person name="Spatafora J.W."/>
            <person name="Visel A."/>
            <person name="Grigoriev I.V."/>
        </authorList>
    </citation>
    <scope>NUCLEOTIDE SEQUENCE [LARGE SCALE GENOMIC DNA]</scope>
    <source>
        <strain evidence="7 8">PL171</strain>
    </source>
</reference>
<feature type="compositionally biased region" description="Acidic residues" evidence="6">
    <location>
        <begin position="166"/>
        <end position="187"/>
    </location>
</feature>
<feature type="region of interest" description="Disordered" evidence="6">
    <location>
        <begin position="95"/>
        <end position="187"/>
    </location>
</feature>
<gene>
    <name evidence="7" type="ORF">BCR44DRAFT_1400180</name>
</gene>
<dbReference type="SMART" id="SM00320">
    <property type="entry name" value="WD40"/>
    <property type="match status" value="8"/>
</dbReference>
<dbReference type="SMART" id="SM00667">
    <property type="entry name" value="LisH"/>
    <property type="match status" value="1"/>
</dbReference>
<feature type="compositionally biased region" description="Basic and acidic residues" evidence="6">
    <location>
        <begin position="146"/>
        <end position="157"/>
    </location>
</feature>
<dbReference type="InterPro" id="IPR045183">
    <property type="entry name" value="Ebi-like"/>
</dbReference>
<proteinExistence type="predicted"/>
<dbReference type="PROSITE" id="PS00678">
    <property type="entry name" value="WD_REPEATS_1"/>
    <property type="match status" value="1"/>
</dbReference>
<keyword evidence="8" id="KW-1185">Reference proteome</keyword>
<dbReference type="Gene3D" id="1.20.960.30">
    <property type="match status" value="1"/>
</dbReference>
<dbReference type="InterPro" id="IPR019775">
    <property type="entry name" value="WD40_repeat_CS"/>
</dbReference>
<organism evidence="7 8">
    <name type="scientific">Catenaria anguillulae PL171</name>
    <dbReference type="NCBI Taxonomy" id="765915"/>
    <lineage>
        <taxon>Eukaryota</taxon>
        <taxon>Fungi</taxon>
        <taxon>Fungi incertae sedis</taxon>
        <taxon>Blastocladiomycota</taxon>
        <taxon>Blastocladiomycetes</taxon>
        <taxon>Blastocladiales</taxon>
        <taxon>Catenariaceae</taxon>
        <taxon>Catenaria</taxon>
    </lineage>
</organism>
<dbReference type="STRING" id="765915.A0A1Y2HYH3"/>
<sequence length="626" mass="66614">MYPPLSISADEVNYLIYRYLIESGFRHSTFAFEHESQIIQKADDFRALDIRPGMLITLLHKALQLMQVELHMEDDGTERECEATLSLLYPHNCITPSSVDGSRPPPSHARNRKLSELPNANKDAPAGGGKKKEKAARADKRKGKKDRSTKSAKDKASKSAAGATAGDEDAMDVDEPENQAGGDEDDVLGDDLLIQVDDNDPAVTLTSDDLLALQDANGLYYVSAWNPVDDTLLASGSLNSLVGLWTVPTTNGRLSNVTHLAHTSDSSPSPSKSVTLSSKKSTVAANGGSPGRAGDASATVVTAIAWSPNGEYLATGTSHSKVRVFSKAGQLLNTYSVGPASVKVAPSDGSPKRGTVVMDNPVMELAFSLDSGLLACGTTAGSLVVVDVAKGKQVYSLQCSNAVMAFAWNSNHILAAGSTDHLVRLIDVNHASVIELAGHQGGVNQVSWDPSRTLLASCSDDGTIRIWSQDVVSQSSTGQRQPRVVLQGHEGEVITMDWNPNPPNGAAQIASVGTDRVVRIWDVATGSCIYAMDRHVQAHCVLAYSPDGKYLVCGSDDRYMYVWTSTAQLVRSFYACSEIVDLRFNRTGDRMAVCFGTSQMVILPLGPMLAGSSAGREDGEGGDGTG</sequence>
<feature type="region of interest" description="Disordered" evidence="6">
    <location>
        <begin position="260"/>
        <end position="295"/>
    </location>
</feature>
<dbReference type="PROSITE" id="PS50294">
    <property type="entry name" value="WD_REPEATS_REGION"/>
    <property type="match status" value="3"/>
</dbReference>
<accession>A0A1Y2HYH3</accession>
<dbReference type="Pfam" id="PF00400">
    <property type="entry name" value="WD40"/>
    <property type="match status" value="5"/>
</dbReference>